<dbReference type="Proteomes" id="UP000054018">
    <property type="component" value="Unassembled WGS sequence"/>
</dbReference>
<reference evidence="1 2" key="1">
    <citation type="submission" date="2014-04" db="EMBL/GenBank/DDBJ databases">
        <authorList>
            <consortium name="DOE Joint Genome Institute"/>
            <person name="Kuo A."/>
            <person name="Kohler A."/>
            <person name="Costa M.D."/>
            <person name="Nagy L.G."/>
            <person name="Floudas D."/>
            <person name="Copeland A."/>
            <person name="Barry K.W."/>
            <person name="Cichocki N."/>
            <person name="Veneault-Fourrey C."/>
            <person name="LaButti K."/>
            <person name="Lindquist E.A."/>
            <person name="Lipzen A."/>
            <person name="Lundell T."/>
            <person name="Morin E."/>
            <person name="Murat C."/>
            <person name="Sun H."/>
            <person name="Tunlid A."/>
            <person name="Henrissat B."/>
            <person name="Grigoriev I.V."/>
            <person name="Hibbett D.S."/>
            <person name="Martin F."/>
            <person name="Nordberg H.P."/>
            <person name="Cantor M.N."/>
            <person name="Hua S.X."/>
        </authorList>
    </citation>
    <scope>NUCLEOTIDE SEQUENCE [LARGE SCALE GENOMIC DNA]</scope>
    <source>
        <strain evidence="1 2">441</strain>
    </source>
</reference>
<organism evidence="1 2">
    <name type="scientific">Pisolithus microcarpus 441</name>
    <dbReference type="NCBI Taxonomy" id="765257"/>
    <lineage>
        <taxon>Eukaryota</taxon>
        <taxon>Fungi</taxon>
        <taxon>Dikarya</taxon>
        <taxon>Basidiomycota</taxon>
        <taxon>Agaricomycotina</taxon>
        <taxon>Agaricomycetes</taxon>
        <taxon>Agaricomycetidae</taxon>
        <taxon>Boletales</taxon>
        <taxon>Sclerodermatineae</taxon>
        <taxon>Pisolithaceae</taxon>
        <taxon>Pisolithus</taxon>
    </lineage>
</organism>
<evidence type="ECO:0000313" key="1">
    <source>
        <dbReference type="EMBL" id="KIK11991.1"/>
    </source>
</evidence>
<name>A0A0C9Y4N6_9AGAM</name>
<protein>
    <submittedName>
        <fullName evidence="1">Uncharacterized protein</fullName>
    </submittedName>
</protein>
<dbReference type="HOGENOM" id="CLU_2387032_0_0_1"/>
<accession>A0A0C9Y4N6</accession>
<dbReference type="EMBL" id="KN834132">
    <property type="protein sequence ID" value="KIK11991.1"/>
    <property type="molecule type" value="Genomic_DNA"/>
</dbReference>
<gene>
    <name evidence="1" type="ORF">PISMIDRAFT_467923</name>
</gene>
<keyword evidence="2" id="KW-1185">Reference proteome</keyword>
<sequence>MSLRSKCLQSIIHCSFSFSSLGRHALIDLHFSHCLRQALLLLGVDFFPVQFPACRLIPPSSQSFIARTPYQIPLHLPSCLGRAPNKKLTCISIL</sequence>
<reference evidence="2" key="2">
    <citation type="submission" date="2015-01" db="EMBL/GenBank/DDBJ databases">
        <title>Evolutionary Origins and Diversification of the Mycorrhizal Mutualists.</title>
        <authorList>
            <consortium name="DOE Joint Genome Institute"/>
            <consortium name="Mycorrhizal Genomics Consortium"/>
            <person name="Kohler A."/>
            <person name="Kuo A."/>
            <person name="Nagy L.G."/>
            <person name="Floudas D."/>
            <person name="Copeland A."/>
            <person name="Barry K.W."/>
            <person name="Cichocki N."/>
            <person name="Veneault-Fourrey C."/>
            <person name="LaButti K."/>
            <person name="Lindquist E.A."/>
            <person name="Lipzen A."/>
            <person name="Lundell T."/>
            <person name="Morin E."/>
            <person name="Murat C."/>
            <person name="Riley R."/>
            <person name="Ohm R."/>
            <person name="Sun H."/>
            <person name="Tunlid A."/>
            <person name="Henrissat B."/>
            <person name="Grigoriev I.V."/>
            <person name="Hibbett D.S."/>
            <person name="Martin F."/>
        </authorList>
    </citation>
    <scope>NUCLEOTIDE SEQUENCE [LARGE SCALE GENOMIC DNA]</scope>
    <source>
        <strain evidence="2">441</strain>
    </source>
</reference>
<dbReference type="AlphaFoldDB" id="A0A0C9Y4N6"/>
<evidence type="ECO:0000313" key="2">
    <source>
        <dbReference type="Proteomes" id="UP000054018"/>
    </source>
</evidence>
<proteinExistence type="predicted"/>